<feature type="domain" description="DUF7726" evidence="2">
    <location>
        <begin position="133"/>
        <end position="215"/>
    </location>
</feature>
<gene>
    <name evidence="3" type="ORF">A1O5_08025</name>
</gene>
<dbReference type="HOGENOM" id="CLU_099098_0_0_1"/>
<evidence type="ECO:0000256" key="1">
    <source>
        <dbReference type="SAM" id="MobiDB-lite"/>
    </source>
</evidence>
<feature type="region of interest" description="Disordered" evidence="1">
    <location>
        <begin position="31"/>
        <end position="126"/>
    </location>
</feature>
<evidence type="ECO:0000259" key="2">
    <source>
        <dbReference type="Pfam" id="PF24852"/>
    </source>
</evidence>
<dbReference type="OrthoDB" id="2592504at2759"/>
<dbReference type="InterPro" id="IPR056143">
    <property type="entry name" value="DUF7726"/>
</dbReference>
<dbReference type="PANTHER" id="PTHR42339">
    <property type="entry name" value="HISTONE H1"/>
    <property type="match status" value="1"/>
</dbReference>
<feature type="compositionally biased region" description="Basic and acidic residues" evidence="1">
    <location>
        <begin position="90"/>
        <end position="107"/>
    </location>
</feature>
<name>W9WVK7_9EURO</name>
<evidence type="ECO:0000313" key="3">
    <source>
        <dbReference type="EMBL" id="EXJ69090.1"/>
    </source>
</evidence>
<dbReference type="Proteomes" id="UP000019471">
    <property type="component" value="Unassembled WGS sequence"/>
</dbReference>
<dbReference type="eggNOG" id="ENOG502S77C">
    <property type="taxonomic scope" value="Eukaryota"/>
</dbReference>
<organism evidence="3 4">
    <name type="scientific">Cladophialophora psammophila CBS 110553</name>
    <dbReference type="NCBI Taxonomy" id="1182543"/>
    <lineage>
        <taxon>Eukaryota</taxon>
        <taxon>Fungi</taxon>
        <taxon>Dikarya</taxon>
        <taxon>Ascomycota</taxon>
        <taxon>Pezizomycotina</taxon>
        <taxon>Eurotiomycetes</taxon>
        <taxon>Chaetothyriomycetidae</taxon>
        <taxon>Chaetothyriales</taxon>
        <taxon>Herpotrichiellaceae</taxon>
        <taxon>Cladophialophora</taxon>
    </lineage>
</organism>
<dbReference type="GeneID" id="19192727"/>
<dbReference type="EMBL" id="AMGX01000012">
    <property type="protein sequence ID" value="EXJ69090.1"/>
    <property type="molecule type" value="Genomic_DNA"/>
</dbReference>
<dbReference type="STRING" id="1182543.W9WVK7"/>
<sequence>MSLPGKTQPQSQDSFLNIASNLQNLSQLMNMPAKKALEDRSVNIPSAAQKRDGGKSTASKKRKSDSKDNDVDLVDGTADSTVPKPNKKAKKDESATKKGNAQEKDASSKSQRGGAGDNDVSSIHLDGEEIDSVPVYDTCDDIRTKINRFLREMPGASNAGFTRTINAALAQSTGMKATAAQLGRFLKKHGPTDGAESPVFYASYVFFEKLRIKRKKPKSKKREEMESVWGRKGMDLHDLGNRAFICHQSERPYVTKYGELKFERRQRWCGATSVMWS</sequence>
<accession>W9WVK7</accession>
<keyword evidence="4" id="KW-1185">Reference proteome</keyword>
<dbReference type="AlphaFoldDB" id="W9WVK7"/>
<protein>
    <recommendedName>
        <fullName evidence="2">DUF7726 domain-containing protein</fullName>
    </recommendedName>
</protein>
<dbReference type="PANTHER" id="PTHR42339:SF1">
    <property type="entry name" value="HISTONE H1"/>
    <property type="match status" value="1"/>
</dbReference>
<evidence type="ECO:0000313" key="4">
    <source>
        <dbReference type="Proteomes" id="UP000019471"/>
    </source>
</evidence>
<reference evidence="3 4" key="1">
    <citation type="submission" date="2013-03" db="EMBL/GenBank/DDBJ databases">
        <title>The Genome Sequence of Cladophialophora psammophila CBS 110553.</title>
        <authorList>
            <consortium name="The Broad Institute Genomics Platform"/>
            <person name="Cuomo C."/>
            <person name="de Hoog S."/>
            <person name="Gorbushina A."/>
            <person name="Walker B."/>
            <person name="Young S.K."/>
            <person name="Zeng Q."/>
            <person name="Gargeya S."/>
            <person name="Fitzgerald M."/>
            <person name="Haas B."/>
            <person name="Abouelleil A."/>
            <person name="Allen A.W."/>
            <person name="Alvarado L."/>
            <person name="Arachchi H.M."/>
            <person name="Berlin A.M."/>
            <person name="Chapman S.B."/>
            <person name="Gainer-Dewar J."/>
            <person name="Goldberg J."/>
            <person name="Griggs A."/>
            <person name="Gujja S."/>
            <person name="Hansen M."/>
            <person name="Howarth C."/>
            <person name="Imamovic A."/>
            <person name="Ireland A."/>
            <person name="Larimer J."/>
            <person name="McCowan C."/>
            <person name="Murphy C."/>
            <person name="Pearson M."/>
            <person name="Poon T.W."/>
            <person name="Priest M."/>
            <person name="Roberts A."/>
            <person name="Saif S."/>
            <person name="Shea T."/>
            <person name="Sisk P."/>
            <person name="Sykes S."/>
            <person name="Wortman J."/>
            <person name="Nusbaum C."/>
            <person name="Birren B."/>
        </authorList>
    </citation>
    <scope>NUCLEOTIDE SEQUENCE [LARGE SCALE GENOMIC DNA]</scope>
    <source>
        <strain evidence="3 4">CBS 110553</strain>
    </source>
</reference>
<proteinExistence type="predicted"/>
<dbReference type="Pfam" id="PF24852">
    <property type="entry name" value="DUF7726"/>
    <property type="match status" value="1"/>
</dbReference>
<comment type="caution">
    <text evidence="3">The sequence shown here is derived from an EMBL/GenBank/DDBJ whole genome shotgun (WGS) entry which is preliminary data.</text>
</comment>
<dbReference type="RefSeq" id="XP_007746800.1">
    <property type="nucleotide sequence ID" value="XM_007748610.1"/>
</dbReference>